<dbReference type="EMBL" id="JAHRIN010054871">
    <property type="protein sequence ID" value="MEQ2210860.1"/>
    <property type="molecule type" value="Genomic_DNA"/>
</dbReference>
<dbReference type="Gene3D" id="3.40.350.10">
    <property type="entry name" value="Creatinase/prolidase N-terminal domain"/>
    <property type="match status" value="1"/>
</dbReference>
<dbReference type="Proteomes" id="UP001434883">
    <property type="component" value="Unassembled WGS sequence"/>
</dbReference>
<keyword evidence="2" id="KW-1185">Reference proteome</keyword>
<proteinExistence type="predicted"/>
<protein>
    <submittedName>
        <fullName evidence="1">Uncharacterized protein</fullName>
    </submittedName>
</protein>
<comment type="caution">
    <text evidence="1">The sequence shown here is derived from an EMBL/GenBank/DDBJ whole genome shotgun (WGS) entry which is preliminary data.</text>
</comment>
<dbReference type="PANTHER" id="PTHR43763">
    <property type="entry name" value="XAA-PRO AMINOPEPTIDASE 1"/>
    <property type="match status" value="1"/>
</dbReference>
<name>A0ABV0RS24_9TELE</name>
<dbReference type="PANTHER" id="PTHR43763:SF4">
    <property type="entry name" value="XAA-PRO AMINOPEPTIDASE 2"/>
    <property type="match status" value="1"/>
</dbReference>
<sequence length="125" mass="14330">TAVVTQTKAALWTDSRYWVQAERQMDCNWELEKDVSIMSVSEWLISQVPPGGNIGFDPFLFSLKTQEGYTMSLESSNRILKSFPVNLVDQVWKDRPPVPPDNLTRLPDRVIRRSSYTQKDTHTAA</sequence>
<evidence type="ECO:0000313" key="2">
    <source>
        <dbReference type="Proteomes" id="UP001434883"/>
    </source>
</evidence>
<dbReference type="InterPro" id="IPR050422">
    <property type="entry name" value="X-Pro_aminopeptidase_P"/>
</dbReference>
<reference evidence="1 2" key="1">
    <citation type="submission" date="2021-06" db="EMBL/GenBank/DDBJ databases">
        <authorList>
            <person name="Palmer J.M."/>
        </authorList>
    </citation>
    <scope>NUCLEOTIDE SEQUENCE [LARGE SCALE GENOMIC DNA]</scope>
    <source>
        <strain evidence="1 2">XC_2019</strain>
        <tissue evidence="1">Muscle</tissue>
    </source>
</reference>
<dbReference type="InterPro" id="IPR029149">
    <property type="entry name" value="Creatin/AminoP/Spt16_N"/>
</dbReference>
<accession>A0ABV0RS24</accession>
<organism evidence="1 2">
    <name type="scientific">Xenoophorus captivus</name>
    <dbReference type="NCBI Taxonomy" id="1517983"/>
    <lineage>
        <taxon>Eukaryota</taxon>
        <taxon>Metazoa</taxon>
        <taxon>Chordata</taxon>
        <taxon>Craniata</taxon>
        <taxon>Vertebrata</taxon>
        <taxon>Euteleostomi</taxon>
        <taxon>Actinopterygii</taxon>
        <taxon>Neopterygii</taxon>
        <taxon>Teleostei</taxon>
        <taxon>Neoteleostei</taxon>
        <taxon>Acanthomorphata</taxon>
        <taxon>Ovalentaria</taxon>
        <taxon>Atherinomorphae</taxon>
        <taxon>Cyprinodontiformes</taxon>
        <taxon>Goodeidae</taxon>
        <taxon>Xenoophorus</taxon>
    </lineage>
</organism>
<evidence type="ECO:0000313" key="1">
    <source>
        <dbReference type="EMBL" id="MEQ2210860.1"/>
    </source>
</evidence>
<gene>
    <name evidence="1" type="ORF">XENOCAPTIV_020635</name>
</gene>
<feature type="non-terminal residue" evidence="1">
    <location>
        <position position="1"/>
    </location>
</feature>